<evidence type="ECO:0000313" key="3">
    <source>
        <dbReference type="Proteomes" id="UP001249851"/>
    </source>
</evidence>
<dbReference type="InterPro" id="IPR057191">
    <property type="entry name" value="DUF7869"/>
</dbReference>
<feature type="domain" description="DUF7869" evidence="1">
    <location>
        <begin position="186"/>
        <end position="373"/>
    </location>
</feature>
<name>A0AAD9PYF3_ACRCE</name>
<dbReference type="PANTHER" id="PTHR34415">
    <property type="entry name" value="INTEGRASE CATALYTIC DOMAIN-CONTAINING PROTEIN"/>
    <property type="match status" value="1"/>
</dbReference>
<accession>A0AAD9PYF3</accession>
<evidence type="ECO:0000259" key="1">
    <source>
        <dbReference type="Pfam" id="PF25273"/>
    </source>
</evidence>
<comment type="caution">
    <text evidence="2">The sequence shown here is derived from an EMBL/GenBank/DDBJ whole genome shotgun (WGS) entry which is preliminary data.</text>
</comment>
<sequence length="389" mass="45067">MKFRKLNVEENAVLLPERIPGFKKDDIRLLSSSETKMNVWRMFKRTSKESGKHAVCYTTFVKLWEQFHPDVVVAKPMTDLCLTCQQNTSKLLRSANLPKREKSECVIAQQGHLTCVKMERDFYNNICSDSQSNFQRFEERIKLDEKNKACSIDTTIHYSFDFAQQIHIPSNPMQPGPIYFKTPRKCGIFGVMCEAIPRQVNYLIDEASDVGKGVNTTVSFVHHYFHDHGLGETNVYLHADNCTGQNKNNCFLWYLAWRVTHQLHHTISYSFLIAGHTKFGPDRCFGLIKKSYKVNYVLSLYEFAQMVETSSSTGVNKAQLVGTHHGRVIVPVYNWSAFLEQYFVKVPNIKRYRHFRITKDEPGKLFFKEYHSSTEQSIQLLRNPANLPP</sequence>
<organism evidence="2 3">
    <name type="scientific">Acropora cervicornis</name>
    <name type="common">Staghorn coral</name>
    <dbReference type="NCBI Taxonomy" id="6130"/>
    <lineage>
        <taxon>Eukaryota</taxon>
        <taxon>Metazoa</taxon>
        <taxon>Cnidaria</taxon>
        <taxon>Anthozoa</taxon>
        <taxon>Hexacorallia</taxon>
        <taxon>Scleractinia</taxon>
        <taxon>Astrocoeniina</taxon>
        <taxon>Acroporidae</taxon>
        <taxon>Acropora</taxon>
    </lineage>
</organism>
<dbReference type="PANTHER" id="PTHR34415:SF1">
    <property type="entry name" value="INTEGRASE CATALYTIC DOMAIN-CONTAINING PROTEIN"/>
    <property type="match status" value="1"/>
</dbReference>
<keyword evidence="3" id="KW-1185">Reference proteome</keyword>
<evidence type="ECO:0000313" key="2">
    <source>
        <dbReference type="EMBL" id="KAK2551378.1"/>
    </source>
</evidence>
<dbReference type="EMBL" id="JARQWQ010000098">
    <property type="protein sequence ID" value="KAK2551378.1"/>
    <property type="molecule type" value="Genomic_DNA"/>
</dbReference>
<proteinExistence type="predicted"/>
<dbReference type="AlphaFoldDB" id="A0AAD9PYF3"/>
<dbReference type="Proteomes" id="UP001249851">
    <property type="component" value="Unassembled WGS sequence"/>
</dbReference>
<gene>
    <name evidence="2" type="ORF">P5673_027777</name>
</gene>
<protein>
    <recommendedName>
        <fullName evidence="1">DUF7869 domain-containing protein</fullName>
    </recommendedName>
</protein>
<reference evidence="2" key="2">
    <citation type="journal article" date="2023" name="Science">
        <title>Genomic signatures of disease resistance in endangered staghorn corals.</title>
        <authorList>
            <person name="Vollmer S.V."/>
            <person name="Selwyn J.D."/>
            <person name="Despard B.A."/>
            <person name="Roesel C.L."/>
        </authorList>
    </citation>
    <scope>NUCLEOTIDE SEQUENCE</scope>
    <source>
        <strain evidence="2">K2</strain>
    </source>
</reference>
<reference evidence="2" key="1">
    <citation type="journal article" date="2023" name="G3 (Bethesda)">
        <title>Whole genome assembly and annotation of the endangered Caribbean coral Acropora cervicornis.</title>
        <authorList>
            <person name="Selwyn J.D."/>
            <person name="Vollmer S.V."/>
        </authorList>
    </citation>
    <scope>NUCLEOTIDE SEQUENCE</scope>
    <source>
        <strain evidence="2">K2</strain>
    </source>
</reference>
<dbReference type="Pfam" id="PF25273">
    <property type="entry name" value="DUF7869"/>
    <property type="match status" value="1"/>
</dbReference>